<proteinExistence type="inferred from homology"/>
<dbReference type="EMBL" id="KB202719">
    <property type="protein sequence ID" value="ESO88325.1"/>
    <property type="molecule type" value="Genomic_DNA"/>
</dbReference>
<dbReference type="CDD" id="cd07990">
    <property type="entry name" value="LPLAT_LCLAT1-like"/>
    <property type="match status" value="1"/>
</dbReference>
<dbReference type="OrthoDB" id="189226at2759"/>
<evidence type="ECO:0000256" key="3">
    <source>
        <dbReference type="ARBA" id="ARBA00023315"/>
    </source>
</evidence>
<reference evidence="5 6" key="1">
    <citation type="journal article" date="2013" name="Nature">
        <title>Insights into bilaterian evolution from three spiralian genomes.</title>
        <authorList>
            <person name="Simakov O."/>
            <person name="Marletaz F."/>
            <person name="Cho S.J."/>
            <person name="Edsinger-Gonzales E."/>
            <person name="Havlak P."/>
            <person name="Hellsten U."/>
            <person name="Kuo D.H."/>
            <person name="Larsson T."/>
            <person name="Lv J."/>
            <person name="Arendt D."/>
            <person name="Savage R."/>
            <person name="Osoegawa K."/>
            <person name="de Jong P."/>
            <person name="Grimwood J."/>
            <person name="Chapman J.A."/>
            <person name="Shapiro H."/>
            <person name="Aerts A."/>
            <person name="Otillar R.P."/>
            <person name="Terry A.Y."/>
            <person name="Boore J.L."/>
            <person name="Grigoriev I.V."/>
            <person name="Lindberg D.R."/>
            <person name="Seaver E.C."/>
            <person name="Weisblat D.A."/>
            <person name="Putnam N.H."/>
            <person name="Rokhsar D.S."/>
        </authorList>
    </citation>
    <scope>NUCLEOTIDE SEQUENCE [LARGE SCALE GENOMIC DNA]</scope>
</reference>
<evidence type="ECO:0000313" key="5">
    <source>
        <dbReference type="EMBL" id="ESO88325.1"/>
    </source>
</evidence>
<evidence type="ECO:0000256" key="1">
    <source>
        <dbReference type="ARBA" id="ARBA00008655"/>
    </source>
</evidence>
<dbReference type="HOGENOM" id="CLU_041844_2_0_1"/>
<dbReference type="PANTHER" id="PTHR10983">
    <property type="entry name" value="1-ACYLGLYCEROL-3-PHOSPHATE ACYLTRANSFERASE-RELATED"/>
    <property type="match status" value="1"/>
</dbReference>
<name>V4A095_LOTGI</name>
<dbReference type="InterPro" id="IPR032098">
    <property type="entry name" value="Acyltransf_C"/>
</dbReference>
<gene>
    <name evidence="5" type="ORF">LOTGIDRAFT_219426</name>
</gene>
<dbReference type="GO" id="GO:0005783">
    <property type="term" value="C:endoplasmic reticulum"/>
    <property type="evidence" value="ECO:0007669"/>
    <property type="project" value="TreeGrafter"/>
</dbReference>
<dbReference type="CTD" id="20246866"/>
<dbReference type="GO" id="GO:0036149">
    <property type="term" value="P:phosphatidylinositol acyl-chain remodeling"/>
    <property type="evidence" value="ECO:0007669"/>
    <property type="project" value="TreeGrafter"/>
</dbReference>
<dbReference type="SMART" id="SM00563">
    <property type="entry name" value="PlsC"/>
    <property type="match status" value="1"/>
</dbReference>
<sequence length="366" mass="42487">MLLSLILYLQALRWFAPAALLLGSSPAFFSVWASWRLLSSVMPRRVFRAGDDTMYSTYQRFVLFFFEHYAGIQIYLYGDVDKILEKKEKVFYISNHQCTVDWVVSNMLAIRQGSLGHVRYILKDGLKYFPLYGFYFAQHGCVYVKRSGKFEESRTSKKLIQLAKDNVNTWMVVFPEGTRYNPELPDMISKSQNFAKEEGFEVLNNVLAPRHKAVYIGLSHLRESLDAVYDITIGYNHTMNKDGERLPAPSMPDFLSGQTSEIHIHIKRYDIEDVPEDINGLRLWLHQRFVEKEKLMTYFYKNKENPETFPGVGVLSETSFLSTIPSLFLCTGMVVAALATEKGRSCYWKLGLFYTLSLNAWMRFRY</sequence>
<organism evidence="5 6">
    <name type="scientific">Lottia gigantea</name>
    <name type="common">Giant owl limpet</name>
    <dbReference type="NCBI Taxonomy" id="225164"/>
    <lineage>
        <taxon>Eukaryota</taxon>
        <taxon>Metazoa</taxon>
        <taxon>Spiralia</taxon>
        <taxon>Lophotrochozoa</taxon>
        <taxon>Mollusca</taxon>
        <taxon>Gastropoda</taxon>
        <taxon>Patellogastropoda</taxon>
        <taxon>Lottioidea</taxon>
        <taxon>Lottiidae</taxon>
        <taxon>Lottia</taxon>
    </lineage>
</organism>
<keyword evidence="2" id="KW-0808">Transferase</keyword>
<accession>V4A095</accession>
<evidence type="ECO:0000259" key="4">
    <source>
        <dbReference type="SMART" id="SM00563"/>
    </source>
</evidence>
<dbReference type="GO" id="GO:0005739">
    <property type="term" value="C:mitochondrion"/>
    <property type="evidence" value="ECO:0007669"/>
    <property type="project" value="TreeGrafter"/>
</dbReference>
<feature type="domain" description="Phospholipid/glycerol acyltransferase" evidence="4">
    <location>
        <begin position="90"/>
        <end position="215"/>
    </location>
</feature>
<keyword evidence="6" id="KW-1185">Reference proteome</keyword>
<keyword evidence="3" id="KW-0012">Acyltransferase</keyword>
<dbReference type="Proteomes" id="UP000030746">
    <property type="component" value="Unassembled WGS sequence"/>
</dbReference>
<dbReference type="STRING" id="225164.V4A095"/>
<dbReference type="InterPro" id="IPR002123">
    <property type="entry name" value="Plipid/glycerol_acylTrfase"/>
</dbReference>
<dbReference type="Pfam" id="PF01553">
    <property type="entry name" value="Acyltransferase"/>
    <property type="match status" value="1"/>
</dbReference>
<evidence type="ECO:0000313" key="6">
    <source>
        <dbReference type="Proteomes" id="UP000030746"/>
    </source>
</evidence>
<dbReference type="PANTHER" id="PTHR10983:SF73">
    <property type="entry name" value="1-ACYL-SN-GLYCEROL-3-PHOSPHATE ACYLTRANSFERASE EPSILON"/>
    <property type="match status" value="1"/>
</dbReference>
<dbReference type="Pfam" id="PF16076">
    <property type="entry name" value="Acyltransf_C"/>
    <property type="match status" value="1"/>
</dbReference>
<evidence type="ECO:0000256" key="2">
    <source>
        <dbReference type="ARBA" id="ARBA00022679"/>
    </source>
</evidence>
<dbReference type="SUPFAM" id="SSF69593">
    <property type="entry name" value="Glycerol-3-phosphate (1)-acyltransferase"/>
    <property type="match status" value="1"/>
</dbReference>
<dbReference type="KEGG" id="lgi:LOTGIDRAFT_219426"/>
<protein>
    <recommendedName>
        <fullName evidence="4">Phospholipid/glycerol acyltransferase domain-containing protein</fullName>
    </recommendedName>
</protein>
<dbReference type="AlphaFoldDB" id="V4A095"/>
<dbReference type="GeneID" id="20246866"/>
<comment type="similarity">
    <text evidence="1">Belongs to the 1-acyl-sn-glycerol-3-phosphate acyltransferase family.</text>
</comment>
<dbReference type="RefSeq" id="XP_009061037.1">
    <property type="nucleotide sequence ID" value="XM_009062789.1"/>
</dbReference>
<dbReference type="GO" id="GO:0016746">
    <property type="term" value="F:acyltransferase activity"/>
    <property type="evidence" value="ECO:0007669"/>
    <property type="project" value="UniProtKB-KW"/>
</dbReference>
<dbReference type="OMA" id="HRSTVDW"/>